<name>A0A1B1YDK0_THEST</name>
<comment type="similarity">
    <text evidence="1 5">Belongs to the 5-formyltetrahydrofolate cyclo-ligase family.</text>
</comment>
<dbReference type="Gene3D" id="3.40.50.10420">
    <property type="entry name" value="NagB/RpiA/CoA transferase-like"/>
    <property type="match status" value="1"/>
</dbReference>
<evidence type="ECO:0000256" key="5">
    <source>
        <dbReference type="RuleBase" id="RU361279"/>
    </source>
</evidence>
<keyword evidence="2 4" id="KW-0547">Nucleotide-binding</keyword>
<evidence type="ECO:0000313" key="7">
    <source>
        <dbReference type="Proteomes" id="UP000092971"/>
    </source>
</evidence>
<dbReference type="GO" id="GO:0046872">
    <property type="term" value="F:metal ion binding"/>
    <property type="evidence" value="ECO:0007669"/>
    <property type="project" value="UniProtKB-KW"/>
</dbReference>
<reference evidence="6 7" key="1">
    <citation type="submission" date="2016-02" db="EMBL/GenBank/DDBJ databases">
        <title>Comparison of Clostridium stercorarium subspecies using comparative genomics and transcriptomics.</title>
        <authorList>
            <person name="Schellenberg J."/>
            <person name="Thallinger G."/>
            <person name="Levin D.B."/>
            <person name="Zhang X."/>
            <person name="Alvare G."/>
            <person name="Fristensky B."/>
            <person name="Sparling R."/>
        </authorList>
    </citation>
    <scope>NUCLEOTIDE SEQUENCE [LARGE SCALE GENOMIC DNA]</scope>
    <source>
        <strain evidence="6 7">DSM 2910</strain>
    </source>
</reference>
<organism evidence="6 7">
    <name type="scientific">Thermoclostridium stercorarium subsp. thermolacticum DSM 2910</name>
    <dbReference type="NCBI Taxonomy" id="1121336"/>
    <lineage>
        <taxon>Bacteria</taxon>
        <taxon>Bacillati</taxon>
        <taxon>Bacillota</taxon>
        <taxon>Clostridia</taxon>
        <taxon>Eubacteriales</taxon>
        <taxon>Oscillospiraceae</taxon>
        <taxon>Thermoclostridium</taxon>
    </lineage>
</organism>
<feature type="binding site" evidence="4">
    <location>
        <begin position="131"/>
        <end position="139"/>
    </location>
    <ligand>
        <name>ATP</name>
        <dbReference type="ChEBI" id="CHEBI:30616"/>
    </ligand>
</feature>
<evidence type="ECO:0000256" key="1">
    <source>
        <dbReference type="ARBA" id="ARBA00010638"/>
    </source>
</evidence>
<dbReference type="InterPro" id="IPR037171">
    <property type="entry name" value="NagB/RpiA_transferase-like"/>
</dbReference>
<keyword evidence="6" id="KW-0436">Ligase</keyword>
<gene>
    <name evidence="6" type="ORF">CSTERTH_07305</name>
</gene>
<dbReference type="Proteomes" id="UP000092971">
    <property type="component" value="Chromosome"/>
</dbReference>
<dbReference type="OrthoDB" id="9801938at2"/>
<accession>A0A1B1YDK0</accession>
<keyword evidence="5" id="KW-0460">Magnesium</keyword>
<feature type="binding site" evidence="4">
    <location>
        <position position="54"/>
    </location>
    <ligand>
        <name>substrate</name>
    </ligand>
</feature>
<keyword evidence="5" id="KW-0479">Metal-binding</keyword>
<dbReference type="SUPFAM" id="SSF100950">
    <property type="entry name" value="NagB/RpiA/CoA transferase-like"/>
    <property type="match status" value="1"/>
</dbReference>
<feature type="binding site" evidence="4">
    <location>
        <position position="49"/>
    </location>
    <ligand>
        <name>substrate</name>
    </ligand>
</feature>
<dbReference type="InterPro" id="IPR002698">
    <property type="entry name" value="FTHF_cligase"/>
</dbReference>
<feature type="binding site" evidence="4">
    <location>
        <begin position="3"/>
        <end position="7"/>
    </location>
    <ligand>
        <name>ATP</name>
        <dbReference type="ChEBI" id="CHEBI:30616"/>
    </ligand>
</feature>
<dbReference type="EC" id="6.3.3.2" evidence="5"/>
<dbReference type="PIRSF" id="PIRSF006806">
    <property type="entry name" value="FTHF_cligase"/>
    <property type="match status" value="1"/>
</dbReference>
<dbReference type="AlphaFoldDB" id="A0A1B1YDK0"/>
<protein>
    <recommendedName>
        <fullName evidence="5">5-formyltetrahydrofolate cyclo-ligase</fullName>
        <ecNumber evidence="5">6.3.3.2</ecNumber>
    </recommendedName>
</protein>
<evidence type="ECO:0000256" key="4">
    <source>
        <dbReference type="PIRSR" id="PIRSR006806-1"/>
    </source>
</evidence>
<evidence type="ECO:0000256" key="2">
    <source>
        <dbReference type="ARBA" id="ARBA00022741"/>
    </source>
</evidence>
<dbReference type="InterPro" id="IPR024185">
    <property type="entry name" value="FTHF_cligase-like_sf"/>
</dbReference>
<dbReference type="PANTHER" id="PTHR23407">
    <property type="entry name" value="ATPASE INHIBITOR/5-FORMYLTETRAHYDROFOLATE CYCLO-LIGASE"/>
    <property type="match status" value="1"/>
</dbReference>
<dbReference type="GO" id="GO:0005524">
    <property type="term" value="F:ATP binding"/>
    <property type="evidence" value="ECO:0007669"/>
    <property type="project" value="UniProtKB-KW"/>
</dbReference>
<evidence type="ECO:0000313" key="6">
    <source>
        <dbReference type="EMBL" id="ANW98844.1"/>
    </source>
</evidence>
<comment type="catalytic activity">
    <reaction evidence="5">
        <text>(6S)-5-formyl-5,6,7,8-tetrahydrofolate + ATP = (6R)-5,10-methenyltetrahydrofolate + ADP + phosphate</text>
        <dbReference type="Rhea" id="RHEA:10488"/>
        <dbReference type="ChEBI" id="CHEBI:30616"/>
        <dbReference type="ChEBI" id="CHEBI:43474"/>
        <dbReference type="ChEBI" id="CHEBI:57455"/>
        <dbReference type="ChEBI" id="CHEBI:57457"/>
        <dbReference type="ChEBI" id="CHEBI:456216"/>
        <dbReference type="EC" id="6.3.3.2"/>
    </reaction>
</comment>
<dbReference type="GO" id="GO:0030272">
    <property type="term" value="F:5-formyltetrahydrofolate cyclo-ligase activity"/>
    <property type="evidence" value="ECO:0007669"/>
    <property type="project" value="UniProtKB-EC"/>
</dbReference>
<dbReference type="GO" id="GO:0009396">
    <property type="term" value="P:folic acid-containing compound biosynthetic process"/>
    <property type="evidence" value="ECO:0007669"/>
    <property type="project" value="TreeGrafter"/>
</dbReference>
<dbReference type="NCBIfam" id="TIGR02727">
    <property type="entry name" value="MTHFS_bact"/>
    <property type="match status" value="1"/>
</dbReference>
<comment type="cofactor">
    <cofactor evidence="5">
        <name>Mg(2+)</name>
        <dbReference type="ChEBI" id="CHEBI:18420"/>
    </cofactor>
</comment>
<evidence type="ECO:0000256" key="3">
    <source>
        <dbReference type="ARBA" id="ARBA00022840"/>
    </source>
</evidence>
<dbReference type="RefSeq" id="WP_015359166.1">
    <property type="nucleotide sequence ID" value="NZ_CP014672.1"/>
</dbReference>
<keyword evidence="3 4" id="KW-0067">ATP-binding</keyword>
<dbReference type="EMBL" id="CP014672">
    <property type="protein sequence ID" value="ANW98844.1"/>
    <property type="molecule type" value="Genomic_DNA"/>
</dbReference>
<proteinExistence type="inferred from homology"/>
<dbReference type="Pfam" id="PF01812">
    <property type="entry name" value="5-FTHF_cyc-lig"/>
    <property type="match status" value="1"/>
</dbReference>
<dbReference type="GO" id="GO:0035999">
    <property type="term" value="P:tetrahydrofolate interconversion"/>
    <property type="evidence" value="ECO:0007669"/>
    <property type="project" value="TreeGrafter"/>
</dbReference>
<dbReference type="PANTHER" id="PTHR23407:SF1">
    <property type="entry name" value="5-FORMYLTETRAHYDROFOLATE CYCLO-LIGASE"/>
    <property type="match status" value="1"/>
</dbReference>
<sequence>MTKKELRKKAKELRNSIAPEEVKRLSELIHKRLFEHPWFVNSNTVFVYVSTGNEVKTAEIIEKALNDGKTVCVPRVIPHVKMEAVPIDGLDDLRTGFFNIMEPKPDLLPLSENKIDLVIVPGLLFDMHGFRVGYGGGYYDRFLARIPSDCRTLGLAFDFQIVDELPAEDHDMKIMAVITDKRVIVF</sequence>